<evidence type="ECO:0000256" key="8">
    <source>
        <dbReference type="PIRSR" id="PIRSR602401-1"/>
    </source>
</evidence>
<keyword evidence="9" id="KW-0812">Transmembrane</keyword>
<evidence type="ECO:0000256" key="3">
    <source>
        <dbReference type="ARBA" id="ARBA00010617"/>
    </source>
</evidence>
<evidence type="ECO:0000256" key="4">
    <source>
        <dbReference type="ARBA" id="ARBA00022723"/>
    </source>
</evidence>
<evidence type="ECO:0000256" key="6">
    <source>
        <dbReference type="ARBA" id="ARBA00023004"/>
    </source>
</evidence>
<comment type="caution">
    <text evidence="10">The sequence shown here is derived from an EMBL/GenBank/DDBJ whole genome shotgun (WGS) entry which is preliminary data.</text>
</comment>
<dbReference type="InterPro" id="IPR002401">
    <property type="entry name" value="Cyt_P450_E_grp-I"/>
</dbReference>
<feature type="binding site" description="axial binding residue" evidence="8">
    <location>
        <position position="488"/>
    </location>
    <ligand>
        <name>heme</name>
        <dbReference type="ChEBI" id="CHEBI:30413"/>
    </ligand>
    <ligandPart>
        <name>Fe</name>
        <dbReference type="ChEBI" id="CHEBI:18248"/>
    </ligandPart>
</feature>
<keyword evidence="11" id="KW-1185">Reference proteome</keyword>
<evidence type="ECO:0000256" key="9">
    <source>
        <dbReference type="SAM" id="Phobius"/>
    </source>
</evidence>
<keyword evidence="6 8" id="KW-0408">Iron</keyword>
<dbReference type="STRING" id="1077348.A0A2G8RWU7"/>
<dbReference type="GO" id="GO:0005506">
    <property type="term" value="F:iron ion binding"/>
    <property type="evidence" value="ECO:0007669"/>
    <property type="project" value="InterPro"/>
</dbReference>
<dbReference type="InterPro" id="IPR050121">
    <property type="entry name" value="Cytochrome_P450_monoxygenase"/>
</dbReference>
<dbReference type="GO" id="GO:0016705">
    <property type="term" value="F:oxidoreductase activity, acting on paired donors, with incorporation or reduction of molecular oxygen"/>
    <property type="evidence" value="ECO:0007669"/>
    <property type="project" value="InterPro"/>
</dbReference>
<keyword evidence="7" id="KW-0503">Monooxygenase</keyword>
<reference evidence="10 11" key="1">
    <citation type="journal article" date="2015" name="Sci. Rep.">
        <title>Chromosome-level genome map provides insights into diverse defense mechanisms in the medicinal fungus Ganoderma sinense.</title>
        <authorList>
            <person name="Zhu Y."/>
            <person name="Xu J."/>
            <person name="Sun C."/>
            <person name="Zhou S."/>
            <person name="Xu H."/>
            <person name="Nelson D.R."/>
            <person name="Qian J."/>
            <person name="Song J."/>
            <person name="Luo H."/>
            <person name="Xiang L."/>
            <person name="Li Y."/>
            <person name="Xu Z."/>
            <person name="Ji A."/>
            <person name="Wang L."/>
            <person name="Lu S."/>
            <person name="Hayward A."/>
            <person name="Sun W."/>
            <person name="Li X."/>
            <person name="Schwartz D.C."/>
            <person name="Wang Y."/>
            <person name="Chen S."/>
        </authorList>
    </citation>
    <scope>NUCLEOTIDE SEQUENCE [LARGE SCALE GENOMIC DNA]</scope>
    <source>
        <strain evidence="10 11">ZZ0214-1</strain>
    </source>
</reference>
<dbReference type="EMBL" id="AYKW01000045">
    <property type="protein sequence ID" value="PIL25991.1"/>
    <property type="molecule type" value="Genomic_DNA"/>
</dbReference>
<dbReference type="PRINTS" id="PR00463">
    <property type="entry name" value="EP450I"/>
</dbReference>
<dbReference type="PANTHER" id="PTHR24305:SF187">
    <property type="entry name" value="P450, PUTATIVE (EUROFUNG)-RELATED"/>
    <property type="match status" value="1"/>
</dbReference>
<keyword evidence="9" id="KW-0472">Membrane</keyword>
<comment type="cofactor">
    <cofactor evidence="1 8">
        <name>heme</name>
        <dbReference type="ChEBI" id="CHEBI:30413"/>
    </cofactor>
</comment>
<protein>
    <submittedName>
        <fullName evidence="10">Cytochrome P450</fullName>
    </submittedName>
</protein>
<dbReference type="Gene3D" id="1.10.630.10">
    <property type="entry name" value="Cytochrome P450"/>
    <property type="match status" value="1"/>
</dbReference>
<comment type="pathway">
    <text evidence="2">Secondary metabolite biosynthesis.</text>
</comment>
<evidence type="ECO:0000256" key="1">
    <source>
        <dbReference type="ARBA" id="ARBA00001971"/>
    </source>
</evidence>
<sequence length="545" mass="60728">MSLSATVSADLQPVLASALLALVPHHIFRTHESYSTLAHFILLSVPPGFVFSHTLWTRTESSLSAPITLFLCYGTYLSVLVMSVVLYRLSPVHPLASYPGPSWCRISKLWMATIVFRGRQTRWLTALHDKYGDIVRVGPNELSVRDASLIVPCMGPSGIPKGPNYIGSLLSATNIPMVGIQDVDEHMRRRRPWARGLSTSASKAYQPLIAKRARQLVNRLEGQSREVNLEQWFDRLSYDIMNDMAFGGGSNQLQDGDTDDFRRMLNDGMAVGSFFGHVPYVGVWIGLIPAAVAPLNTLIKYGEACAALRVSQGSKTHDLFHFLNHEDQLNGASPPQRDLVNDGILAVIAGSDTVASALTSLFFCLLTNPRTYDTLQKEVDRYYPPGEDAYTSEFHREMPYLHAVMALPPGSLVYFSPWVIQHDSRNFSFPTEFWPERWLIASGHLALDGKIPIPLPAFESSALGNRDNFTFTHNETAFLSFAHGPMNCVGKGFAMQEMKTVVCALVQRFRFRLEEGWDPTGYEPRFLTDHLVAARPVLPVVLTAR</sequence>
<dbReference type="PANTHER" id="PTHR24305">
    <property type="entry name" value="CYTOCHROME P450"/>
    <property type="match status" value="1"/>
</dbReference>
<keyword evidence="5" id="KW-0560">Oxidoreductase</keyword>
<comment type="similarity">
    <text evidence="3">Belongs to the cytochrome P450 family.</text>
</comment>
<evidence type="ECO:0000256" key="5">
    <source>
        <dbReference type="ARBA" id="ARBA00023002"/>
    </source>
</evidence>
<keyword evidence="8" id="KW-0349">Heme</keyword>
<dbReference type="SUPFAM" id="SSF48264">
    <property type="entry name" value="Cytochrome P450"/>
    <property type="match status" value="1"/>
</dbReference>
<keyword evidence="9" id="KW-1133">Transmembrane helix</keyword>
<feature type="transmembrane region" description="Helical" evidence="9">
    <location>
        <begin position="37"/>
        <end position="56"/>
    </location>
</feature>
<keyword evidence="4 8" id="KW-0479">Metal-binding</keyword>
<dbReference type="OrthoDB" id="6692864at2759"/>
<dbReference type="GO" id="GO:0004497">
    <property type="term" value="F:monooxygenase activity"/>
    <property type="evidence" value="ECO:0007669"/>
    <property type="project" value="UniProtKB-KW"/>
</dbReference>
<dbReference type="InterPro" id="IPR001128">
    <property type="entry name" value="Cyt_P450"/>
</dbReference>
<dbReference type="GO" id="GO:0020037">
    <property type="term" value="F:heme binding"/>
    <property type="evidence" value="ECO:0007669"/>
    <property type="project" value="InterPro"/>
</dbReference>
<dbReference type="InterPro" id="IPR036396">
    <property type="entry name" value="Cyt_P450_sf"/>
</dbReference>
<evidence type="ECO:0000313" key="11">
    <source>
        <dbReference type="Proteomes" id="UP000230002"/>
    </source>
</evidence>
<organism evidence="10 11">
    <name type="scientific">Ganoderma sinense ZZ0214-1</name>
    <dbReference type="NCBI Taxonomy" id="1077348"/>
    <lineage>
        <taxon>Eukaryota</taxon>
        <taxon>Fungi</taxon>
        <taxon>Dikarya</taxon>
        <taxon>Basidiomycota</taxon>
        <taxon>Agaricomycotina</taxon>
        <taxon>Agaricomycetes</taxon>
        <taxon>Polyporales</taxon>
        <taxon>Polyporaceae</taxon>
        <taxon>Ganoderma</taxon>
    </lineage>
</organism>
<feature type="transmembrane region" description="Helical" evidence="9">
    <location>
        <begin position="68"/>
        <end position="89"/>
    </location>
</feature>
<accession>A0A2G8RWU7</accession>
<gene>
    <name evidence="10" type="ORF">GSI_11745</name>
</gene>
<evidence type="ECO:0000256" key="2">
    <source>
        <dbReference type="ARBA" id="ARBA00005179"/>
    </source>
</evidence>
<dbReference type="Proteomes" id="UP000230002">
    <property type="component" value="Unassembled WGS sequence"/>
</dbReference>
<proteinExistence type="inferred from homology"/>
<dbReference type="AlphaFoldDB" id="A0A2G8RWU7"/>
<evidence type="ECO:0000313" key="10">
    <source>
        <dbReference type="EMBL" id="PIL25991.1"/>
    </source>
</evidence>
<evidence type="ECO:0000256" key="7">
    <source>
        <dbReference type="ARBA" id="ARBA00023033"/>
    </source>
</evidence>
<dbReference type="Pfam" id="PF00067">
    <property type="entry name" value="p450"/>
    <property type="match status" value="2"/>
</dbReference>
<dbReference type="PRINTS" id="PR00385">
    <property type="entry name" value="P450"/>
</dbReference>
<name>A0A2G8RWU7_9APHY</name>